<keyword evidence="2" id="KW-1185">Reference proteome</keyword>
<evidence type="ECO:0000313" key="1">
    <source>
        <dbReference type="EMBL" id="KAB8304040.1"/>
    </source>
</evidence>
<sequence>MPILRIQPPLAPTTHLRENSLRARLPNFMATSSTSTVDDSFQLYDIRVEVVCPPSAKILCGAKEGDHFTLEGEMLYLPPGQGISIYSLSSVLPLLAAKQRFTHVNDWMTTDGLIACPDPNCGSQLKIMRTGLRTFRHGETTVVRLEGNI</sequence>
<protein>
    <submittedName>
        <fullName evidence="1">Uncharacterized protein</fullName>
    </submittedName>
</protein>
<dbReference type="Proteomes" id="UP000326757">
    <property type="component" value="Unassembled WGS sequence"/>
</dbReference>
<dbReference type="InterPro" id="IPR023811">
    <property type="entry name" value="CHP04076"/>
</dbReference>
<proteinExistence type="predicted"/>
<dbReference type="EMBL" id="VIGI01000002">
    <property type="protein sequence ID" value="KAB8304040.1"/>
    <property type="molecule type" value="Genomic_DNA"/>
</dbReference>
<comment type="caution">
    <text evidence="1">The sequence shown here is derived from an EMBL/GenBank/DDBJ whole genome shotgun (WGS) entry which is preliminary data.</text>
</comment>
<dbReference type="OrthoDB" id="2838513at2759"/>
<organism evidence="1 2">
    <name type="scientific">Monilinia laxa</name>
    <name type="common">Brown rot fungus</name>
    <name type="synonym">Sclerotinia laxa</name>
    <dbReference type="NCBI Taxonomy" id="61186"/>
    <lineage>
        <taxon>Eukaryota</taxon>
        <taxon>Fungi</taxon>
        <taxon>Dikarya</taxon>
        <taxon>Ascomycota</taxon>
        <taxon>Pezizomycotina</taxon>
        <taxon>Leotiomycetes</taxon>
        <taxon>Helotiales</taxon>
        <taxon>Sclerotiniaceae</taxon>
        <taxon>Monilinia</taxon>
    </lineage>
</organism>
<reference evidence="1 2" key="1">
    <citation type="submission" date="2019-06" db="EMBL/GenBank/DDBJ databases">
        <title>Genome Sequence of the Brown Rot Fungal Pathogen Monilinia laxa.</title>
        <authorList>
            <person name="De Miccolis Angelini R.M."/>
            <person name="Landi L."/>
            <person name="Abate D."/>
            <person name="Pollastro S."/>
            <person name="Romanazzi G."/>
            <person name="Faretra F."/>
        </authorList>
    </citation>
    <scope>NUCLEOTIDE SEQUENCE [LARGE SCALE GENOMIC DNA]</scope>
    <source>
        <strain evidence="1 2">Mlax316</strain>
    </source>
</reference>
<dbReference type="NCBIfam" id="TIGR04076">
    <property type="entry name" value="TIGR04076 family protein"/>
    <property type="match status" value="1"/>
</dbReference>
<gene>
    <name evidence="1" type="ORF">EYC80_005386</name>
</gene>
<dbReference type="AlphaFoldDB" id="A0A5N6KJR3"/>
<accession>A0A5N6KJR3</accession>
<evidence type="ECO:0000313" key="2">
    <source>
        <dbReference type="Proteomes" id="UP000326757"/>
    </source>
</evidence>
<name>A0A5N6KJR3_MONLA</name>